<sequence length="132" mass="15220">MNLLRFAPHSCWLLLEQNRTILDRNPHFPYRIRVSEKNLSSFLSEFSSRSCWIKIPSSEIPKKRGSELVSFSIHVVELQISALKSTFTFTDLVRERFWMGGFVDDAGFLEALCEGFMDFLDLAMDYGSSLKA</sequence>
<comment type="caution">
    <text evidence="1">The sequence shown here is derived from an EMBL/GenBank/DDBJ whole genome shotgun (WGS) entry which is preliminary data.</text>
</comment>
<dbReference type="EMBL" id="CM056815">
    <property type="protein sequence ID" value="KAJ8629621.1"/>
    <property type="molecule type" value="Genomic_DNA"/>
</dbReference>
<proteinExistence type="predicted"/>
<reference evidence="1 2" key="1">
    <citation type="journal article" date="2022" name="Hortic Res">
        <title>A haplotype resolved chromosomal level avocado genome allows analysis of novel avocado genes.</title>
        <authorList>
            <person name="Nath O."/>
            <person name="Fletcher S.J."/>
            <person name="Hayward A."/>
            <person name="Shaw L.M."/>
            <person name="Masouleh A.K."/>
            <person name="Furtado A."/>
            <person name="Henry R.J."/>
            <person name="Mitter N."/>
        </authorList>
    </citation>
    <scope>NUCLEOTIDE SEQUENCE [LARGE SCALE GENOMIC DNA]</scope>
    <source>
        <strain evidence="2">cv. Hass</strain>
    </source>
</reference>
<evidence type="ECO:0000313" key="1">
    <source>
        <dbReference type="EMBL" id="KAJ8629621.1"/>
    </source>
</evidence>
<accession>A0ACC2L7W2</accession>
<keyword evidence="2" id="KW-1185">Reference proteome</keyword>
<name>A0ACC2L7W2_PERAE</name>
<organism evidence="1 2">
    <name type="scientific">Persea americana</name>
    <name type="common">Avocado</name>
    <dbReference type="NCBI Taxonomy" id="3435"/>
    <lineage>
        <taxon>Eukaryota</taxon>
        <taxon>Viridiplantae</taxon>
        <taxon>Streptophyta</taxon>
        <taxon>Embryophyta</taxon>
        <taxon>Tracheophyta</taxon>
        <taxon>Spermatophyta</taxon>
        <taxon>Magnoliopsida</taxon>
        <taxon>Magnoliidae</taxon>
        <taxon>Laurales</taxon>
        <taxon>Lauraceae</taxon>
        <taxon>Persea</taxon>
    </lineage>
</organism>
<dbReference type="Proteomes" id="UP001234297">
    <property type="component" value="Chromosome 7"/>
</dbReference>
<gene>
    <name evidence="1" type="ORF">MRB53_022944</name>
</gene>
<evidence type="ECO:0000313" key="2">
    <source>
        <dbReference type="Proteomes" id="UP001234297"/>
    </source>
</evidence>
<protein>
    <submittedName>
        <fullName evidence="1">Uncharacterized protein</fullName>
    </submittedName>
</protein>